<name>A0A6B8W0H4_9CORY</name>
<dbReference type="AlphaFoldDB" id="A0A6B8W0H4"/>
<reference evidence="2" key="1">
    <citation type="submission" date="2019-11" db="EMBL/GenBank/DDBJ databases">
        <title>Complete genome sequence of Corynebacterium kalinowskii 1959, a novel Corynebacterium species isolated from soil of a small paddock in Vilsendorf, Germany.</title>
        <authorList>
            <person name="Schaffert L."/>
            <person name="Ruwe M."/>
            <person name="Milse J."/>
            <person name="Hanuschka K."/>
            <person name="Ortseifen V."/>
            <person name="Droste J."/>
            <person name="Brandt D."/>
            <person name="Schlueter L."/>
            <person name="Kutter Y."/>
            <person name="Vinke S."/>
            <person name="Viehoefer P."/>
            <person name="Jacob L."/>
            <person name="Luebke N.-C."/>
            <person name="Schulte-Berndt E."/>
            <person name="Hain C."/>
            <person name="Linder M."/>
            <person name="Schmidt P."/>
            <person name="Wollenschlaeger L."/>
            <person name="Luttermann T."/>
            <person name="Thieme E."/>
            <person name="Hassa J."/>
            <person name="Haak M."/>
            <person name="Wittchen M."/>
            <person name="Mentz A."/>
            <person name="Persicke M."/>
            <person name="Busche T."/>
            <person name="Ruckert C."/>
        </authorList>
    </citation>
    <scope>NUCLEOTIDE SEQUENCE [LARGE SCALE GENOMIC DNA]</scope>
    <source>
        <strain evidence="2">1959</strain>
    </source>
</reference>
<gene>
    <name evidence="1" type="ORF">CKALI_11280</name>
</gene>
<proteinExistence type="predicted"/>
<sequence length="315" mass="33800">MTSPTPQLSPTDFYTLKDKNDSLLLAALNVAVLMKPYDGNHLELDDIIASDGQLKQLPPEWFTFGEIEKKAGVDLAPDMKVEGPEGYGSRGRRRDFITDESFSIDFTAQETRLRTMEAYYDLDRTDMIAEPGRFFAKKRRSSKIPEWSTLLIGYDGEPGKEIYPLWYYPKTSMEKKGKQSLSDSNVLTWPMTFTAKDDPTYESLFGFGIAGTGFTKEMAEAMGITLTGGSGQATKTVTLPAGTTGGTWTLTVDGKTTAPIPYNADGAAVTSALAAAQSTATAQGSAGGPFTLSDATNVSANGNALTGGDTAIAIN</sequence>
<accession>A0A6B8W0H4</accession>
<organism evidence="1 2">
    <name type="scientific">Corynebacterium kalinowskii</name>
    <dbReference type="NCBI Taxonomy" id="2675216"/>
    <lineage>
        <taxon>Bacteria</taxon>
        <taxon>Bacillati</taxon>
        <taxon>Actinomycetota</taxon>
        <taxon>Actinomycetes</taxon>
        <taxon>Mycobacteriales</taxon>
        <taxon>Corynebacteriaceae</taxon>
        <taxon>Corynebacterium</taxon>
    </lineage>
</organism>
<protein>
    <submittedName>
        <fullName evidence="1">Uncharacterized protein</fullName>
    </submittedName>
</protein>
<dbReference type="RefSeq" id="WP_156193423.1">
    <property type="nucleotide sequence ID" value="NZ_CP046452.1"/>
</dbReference>
<evidence type="ECO:0000313" key="2">
    <source>
        <dbReference type="Proteomes" id="UP000427071"/>
    </source>
</evidence>
<dbReference type="Proteomes" id="UP000427071">
    <property type="component" value="Chromosome"/>
</dbReference>
<dbReference type="KEGG" id="ckw:CKALI_11280"/>
<dbReference type="EMBL" id="CP046452">
    <property type="protein sequence ID" value="QGU03100.1"/>
    <property type="molecule type" value="Genomic_DNA"/>
</dbReference>
<keyword evidence="2" id="KW-1185">Reference proteome</keyword>
<evidence type="ECO:0000313" key="1">
    <source>
        <dbReference type="EMBL" id="QGU03100.1"/>
    </source>
</evidence>